<dbReference type="Pfam" id="PF01138">
    <property type="entry name" value="RNase_PH"/>
    <property type="match status" value="1"/>
</dbReference>
<dbReference type="EMBL" id="AK441247">
    <property type="protein sequence ID" value="BAN65041.1"/>
    <property type="molecule type" value="mRNA"/>
</dbReference>
<keyword evidence="4" id="KW-0963">Cytoplasm</keyword>
<dbReference type="InterPro" id="IPR050590">
    <property type="entry name" value="Exosome_comp_Rrp42_subfam"/>
</dbReference>
<dbReference type="GO" id="GO:0071038">
    <property type="term" value="P:TRAMP-dependent tRNA surveillance pathway"/>
    <property type="evidence" value="ECO:0007669"/>
    <property type="project" value="TreeGrafter"/>
</dbReference>
<dbReference type="GO" id="GO:0000177">
    <property type="term" value="C:cytoplasmic exosome (RNase complex)"/>
    <property type="evidence" value="ECO:0007669"/>
    <property type="project" value="TreeGrafter"/>
</dbReference>
<dbReference type="GO" id="GO:0034475">
    <property type="term" value="P:U4 snRNA 3'-end processing"/>
    <property type="evidence" value="ECO:0007669"/>
    <property type="project" value="TreeGrafter"/>
</dbReference>
<gene>
    <name evidence="6" type="primary">BBOV_IV000120</name>
</gene>
<evidence type="ECO:0000256" key="4">
    <source>
        <dbReference type="ARBA" id="ARBA00022490"/>
    </source>
</evidence>
<dbReference type="GO" id="GO:0034476">
    <property type="term" value="P:U5 snRNA 3'-end processing"/>
    <property type="evidence" value="ECO:0007669"/>
    <property type="project" value="TreeGrafter"/>
</dbReference>
<evidence type="ECO:0000256" key="1">
    <source>
        <dbReference type="ARBA" id="ARBA00004123"/>
    </source>
</evidence>
<organism evidence="6">
    <name type="scientific">Babesia bovis</name>
    <dbReference type="NCBI Taxonomy" id="5865"/>
    <lineage>
        <taxon>Eukaryota</taxon>
        <taxon>Sar</taxon>
        <taxon>Alveolata</taxon>
        <taxon>Apicomplexa</taxon>
        <taxon>Aconoidasida</taxon>
        <taxon>Piroplasmida</taxon>
        <taxon>Babesiidae</taxon>
        <taxon>Babesia</taxon>
    </lineage>
</organism>
<evidence type="ECO:0000256" key="3">
    <source>
        <dbReference type="ARBA" id="ARBA00006678"/>
    </source>
</evidence>
<accession>S6B7K2</accession>
<dbReference type="SUPFAM" id="SSF54211">
    <property type="entry name" value="Ribosomal protein S5 domain 2-like"/>
    <property type="match status" value="1"/>
</dbReference>
<dbReference type="PANTHER" id="PTHR11097:SF14">
    <property type="entry name" value="EXOSOME COMPLEX COMPONENT RRP45"/>
    <property type="match status" value="1"/>
</dbReference>
<reference evidence="6" key="1">
    <citation type="journal article" date="2014" name="BMC Genomics">
        <title>The Babesia bovis gene and promoter model: an update from full-length EST analysis.</title>
        <authorList>
            <person name="Yamagishi J."/>
            <person name="Wakaguri H."/>
            <person name="Yokoyama N."/>
            <person name="Yamashita R."/>
            <person name="Suzuki Y."/>
            <person name="Xuan X."/>
            <person name="Igarashi I."/>
        </authorList>
    </citation>
    <scope>NUCLEOTIDE SEQUENCE</scope>
    <source>
        <strain evidence="6">Texas</strain>
    </source>
</reference>
<dbReference type="Gene3D" id="3.30.230.70">
    <property type="entry name" value="GHMP Kinase, N-terminal domain"/>
    <property type="match status" value="1"/>
</dbReference>
<dbReference type="AlphaFoldDB" id="S6B7K2"/>
<dbReference type="GO" id="GO:0000467">
    <property type="term" value="P:exonucleolytic trimming to generate mature 3'-end of 5.8S rRNA from tricistronic rRNA transcript (SSU-rRNA, 5.8S rRNA, LSU-rRNA)"/>
    <property type="evidence" value="ECO:0007669"/>
    <property type="project" value="TreeGrafter"/>
</dbReference>
<dbReference type="GO" id="GO:0071028">
    <property type="term" value="P:nuclear mRNA surveillance"/>
    <property type="evidence" value="ECO:0007669"/>
    <property type="project" value="TreeGrafter"/>
</dbReference>
<dbReference type="GO" id="GO:0016075">
    <property type="term" value="P:rRNA catabolic process"/>
    <property type="evidence" value="ECO:0007669"/>
    <property type="project" value="TreeGrafter"/>
</dbReference>
<dbReference type="VEuPathDB" id="PiroplasmaDB:BBOV_IV000120"/>
<evidence type="ECO:0000256" key="2">
    <source>
        <dbReference type="ARBA" id="ARBA00004496"/>
    </source>
</evidence>
<proteinExistence type="evidence at transcript level"/>
<sequence length="163" mass="18264">MKPPSIEHIDFLRSAIVDTHTHELVGDGLLVGKRLDGRTLMQPRKIQVEQLAIPGSVVVSLGNTIVFVPISSDIVLPNVEHPTEGVFTFSVEFSPMCSLNYEPGKASEVEQEISYAIEKIYKDSGIIDVESLCIVSRKHVGIWFVFQCRANWHFVMNSYYNVA</sequence>
<protein>
    <submittedName>
        <fullName evidence="6">3' exoribonuclease family, domain 1 containing protein</fullName>
    </submittedName>
</protein>
<comment type="similarity">
    <text evidence="3">Belongs to the RNase PH family.</text>
</comment>
<dbReference type="InterPro" id="IPR001247">
    <property type="entry name" value="ExoRNase_PH_dom1"/>
</dbReference>
<dbReference type="PANTHER" id="PTHR11097">
    <property type="entry name" value="EXOSOME COMPLEX EXONUCLEASE RIBOSOMAL RNA PROCESSING PROTEIN"/>
    <property type="match status" value="1"/>
</dbReference>
<dbReference type="GO" id="GO:0071035">
    <property type="term" value="P:nuclear polyadenylation-dependent rRNA catabolic process"/>
    <property type="evidence" value="ECO:0007669"/>
    <property type="project" value="TreeGrafter"/>
</dbReference>
<feature type="domain" description="Exoribonuclease phosphorolytic" evidence="5">
    <location>
        <begin position="55"/>
        <end position="128"/>
    </location>
</feature>
<dbReference type="InterPro" id="IPR020568">
    <property type="entry name" value="Ribosomal_Su5_D2-typ_SF"/>
</dbReference>
<dbReference type="GO" id="GO:0035925">
    <property type="term" value="F:mRNA 3'-UTR AU-rich region binding"/>
    <property type="evidence" value="ECO:0007669"/>
    <property type="project" value="TreeGrafter"/>
</dbReference>
<dbReference type="InterPro" id="IPR027408">
    <property type="entry name" value="PNPase/RNase_PH_dom_sf"/>
</dbReference>
<evidence type="ECO:0000313" key="6">
    <source>
        <dbReference type="EMBL" id="BAN65041.1"/>
    </source>
</evidence>
<dbReference type="GO" id="GO:0000176">
    <property type="term" value="C:nuclear exosome (RNase complex)"/>
    <property type="evidence" value="ECO:0007669"/>
    <property type="project" value="TreeGrafter"/>
</dbReference>
<dbReference type="GO" id="GO:0034473">
    <property type="term" value="P:U1 snRNA 3'-end processing"/>
    <property type="evidence" value="ECO:0007669"/>
    <property type="project" value="TreeGrafter"/>
</dbReference>
<comment type="subcellular location">
    <subcellularLocation>
        <location evidence="2">Cytoplasm</location>
    </subcellularLocation>
    <subcellularLocation>
        <location evidence="1">Nucleus</location>
    </subcellularLocation>
</comment>
<evidence type="ECO:0000259" key="5">
    <source>
        <dbReference type="Pfam" id="PF01138"/>
    </source>
</evidence>
<name>S6B7K2_BABBO</name>